<name>A0A511ZKI0_9BACI</name>
<dbReference type="PROSITE" id="PS50146">
    <property type="entry name" value="DAGK"/>
    <property type="match status" value="1"/>
</dbReference>
<dbReference type="EMBL" id="BJYM01000011">
    <property type="protein sequence ID" value="GEN87963.1"/>
    <property type="molecule type" value="Genomic_DNA"/>
</dbReference>
<evidence type="ECO:0000256" key="9">
    <source>
        <dbReference type="ARBA" id="ARBA00023209"/>
    </source>
</evidence>
<evidence type="ECO:0000256" key="4">
    <source>
        <dbReference type="ARBA" id="ARBA00022679"/>
    </source>
</evidence>
<dbReference type="InterPro" id="IPR045540">
    <property type="entry name" value="YegS/DAGK_C"/>
</dbReference>
<keyword evidence="9" id="KW-0594">Phospholipid biosynthesis</keyword>
<keyword evidence="3" id="KW-0444">Lipid biosynthesis</keyword>
<dbReference type="Gene3D" id="3.40.50.10330">
    <property type="entry name" value="Probable inorganic polyphosphate/atp-NAD kinase, domain 1"/>
    <property type="match status" value="1"/>
</dbReference>
<comment type="cofactor">
    <cofactor evidence="1">
        <name>Mg(2+)</name>
        <dbReference type="ChEBI" id="CHEBI:18420"/>
    </cofactor>
</comment>
<evidence type="ECO:0000313" key="13">
    <source>
        <dbReference type="Proteomes" id="UP000321558"/>
    </source>
</evidence>
<feature type="domain" description="DAGKc" evidence="11">
    <location>
        <begin position="1"/>
        <end position="129"/>
    </location>
</feature>
<proteinExistence type="inferred from homology"/>
<dbReference type="RefSeq" id="WP_186813666.1">
    <property type="nucleotide sequence ID" value="NZ_BJYM01000011.1"/>
</dbReference>
<dbReference type="Pfam" id="PF00781">
    <property type="entry name" value="DAGK_cat"/>
    <property type="match status" value="1"/>
</dbReference>
<evidence type="ECO:0000259" key="11">
    <source>
        <dbReference type="PROSITE" id="PS50146"/>
    </source>
</evidence>
<dbReference type="PANTHER" id="PTHR12358">
    <property type="entry name" value="SPHINGOSINE KINASE"/>
    <property type="match status" value="1"/>
</dbReference>
<reference evidence="12 13" key="1">
    <citation type="submission" date="2019-07" db="EMBL/GenBank/DDBJ databases">
        <title>Whole genome shotgun sequence of Oceanobacillus sojae NBRC 105379.</title>
        <authorList>
            <person name="Hosoyama A."/>
            <person name="Uohara A."/>
            <person name="Ohji S."/>
            <person name="Ichikawa N."/>
        </authorList>
    </citation>
    <scope>NUCLEOTIDE SEQUENCE [LARGE SCALE GENOMIC DNA]</scope>
    <source>
        <strain evidence="12 13">NBRC 105379</strain>
    </source>
</reference>
<dbReference type="SMART" id="SM00046">
    <property type="entry name" value="DAGKc"/>
    <property type="match status" value="1"/>
</dbReference>
<evidence type="ECO:0000313" key="12">
    <source>
        <dbReference type="EMBL" id="GEN87963.1"/>
    </source>
</evidence>
<evidence type="ECO:0000256" key="6">
    <source>
        <dbReference type="ARBA" id="ARBA00022777"/>
    </source>
</evidence>
<dbReference type="InterPro" id="IPR016064">
    <property type="entry name" value="NAD/diacylglycerol_kinase_sf"/>
</dbReference>
<comment type="caution">
    <text evidence="12">The sequence shown here is derived from an EMBL/GenBank/DDBJ whole genome shotgun (WGS) entry which is preliminary data.</text>
</comment>
<dbReference type="SUPFAM" id="SSF111331">
    <property type="entry name" value="NAD kinase/diacylglycerol kinase-like"/>
    <property type="match status" value="1"/>
</dbReference>
<evidence type="ECO:0000256" key="1">
    <source>
        <dbReference type="ARBA" id="ARBA00001946"/>
    </source>
</evidence>
<gene>
    <name evidence="12" type="primary">ytlR</name>
    <name evidence="12" type="ORF">OSO01_27020</name>
</gene>
<dbReference type="Gene3D" id="2.60.200.40">
    <property type="match status" value="1"/>
</dbReference>
<dbReference type="Pfam" id="PF19279">
    <property type="entry name" value="YegS_C"/>
    <property type="match status" value="1"/>
</dbReference>
<keyword evidence="13" id="KW-1185">Reference proteome</keyword>
<comment type="similarity">
    <text evidence="2">Belongs to the diacylglycerol/lipid kinase family.</text>
</comment>
<keyword evidence="5" id="KW-0547">Nucleotide-binding</keyword>
<dbReference type="Proteomes" id="UP000321558">
    <property type="component" value="Unassembled WGS sequence"/>
</dbReference>
<accession>A0A511ZKI0</accession>
<dbReference type="InterPro" id="IPR005218">
    <property type="entry name" value="Diacylglycerol/lipid_kinase"/>
</dbReference>
<keyword evidence="10" id="KW-1208">Phospholipid metabolism</keyword>
<dbReference type="InterPro" id="IPR001206">
    <property type="entry name" value="Diacylglycerol_kinase_cat_dom"/>
</dbReference>
<keyword evidence="6 12" id="KW-0418">Kinase</keyword>
<evidence type="ECO:0000256" key="2">
    <source>
        <dbReference type="ARBA" id="ARBA00005983"/>
    </source>
</evidence>
<dbReference type="NCBIfam" id="TIGR00147">
    <property type="entry name" value="YegS/Rv2252/BmrU family lipid kinase"/>
    <property type="match status" value="1"/>
</dbReference>
<evidence type="ECO:0000256" key="10">
    <source>
        <dbReference type="ARBA" id="ARBA00023264"/>
    </source>
</evidence>
<keyword evidence="4" id="KW-0808">Transferase</keyword>
<keyword evidence="8" id="KW-0443">Lipid metabolism</keyword>
<evidence type="ECO:0000256" key="3">
    <source>
        <dbReference type="ARBA" id="ARBA00022516"/>
    </source>
</evidence>
<evidence type="ECO:0000256" key="7">
    <source>
        <dbReference type="ARBA" id="ARBA00022840"/>
    </source>
</evidence>
<dbReference type="InterPro" id="IPR017438">
    <property type="entry name" value="ATP-NAD_kinase_N"/>
</dbReference>
<evidence type="ECO:0000256" key="8">
    <source>
        <dbReference type="ARBA" id="ARBA00023098"/>
    </source>
</evidence>
<protein>
    <submittedName>
        <fullName evidence="12">Putative lipid kinase YtlR</fullName>
    </submittedName>
</protein>
<dbReference type="PANTHER" id="PTHR12358:SF54">
    <property type="entry name" value="SPHINGOSINE KINASE RELATED PROTEIN"/>
    <property type="match status" value="1"/>
</dbReference>
<dbReference type="GO" id="GO:0016301">
    <property type="term" value="F:kinase activity"/>
    <property type="evidence" value="ECO:0007669"/>
    <property type="project" value="UniProtKB-KW"/>
</dbReference>
<keyword evidence="7" id="KW-0067">ATP-binding</keyword>
<organism evidence="12 13">
    <name type="scientific">Oceanobacillus sojae</name>
    <dbReference type="NCBI Taxonomy" id="582851"/>
    <lineage>
        <taxon>Bacteria</taxon>
        <taxon>Bacillati</taxon>
        <taxon>Bacillota</taxon>
        <taxon>Bacilli</taxon>
        <taxon>Bacillales</taxon>
        <taxon>Bacillaceae</taxon>
        <taxon>Oceanobacillus</taxon>
    </lineage>
</organism>
<sequence>MYLLIVNPNAGNGHAKKIFERIQKMTSYRNIERKTLFTNQPGDGQIIAETYSKKEYIKHVIVIGGDGTMHEVMNGWSNQSVSISFIPGGSGNDFAKGIGQRDTAEKQWQNIISNPAKPNFWNGSFQLENGREKKFINSIGIGIDAATTEIANQSHLKIWLNQLKLGKLIYLIALIQAILRFQPMNIRLTYDGRIRHIENTWIVSAANHPYCGGGLKVVPHATVNPHNLSILVIHQISKKKILLLFLLVIFGLHQYLKEVELFQVKEMTIEVESPVSYQADGETGRLQTCYIKRKKQAVYIKK</sequence>
<evidence type="ECO:0000256" key="5">
    <source>
        <dbReference type="ARBA" id="ARBA00022741"/>
    </source>
</evidence>
<dbReference type="GO" id="GO:0008654">
    <property type="term" value="P:phospholipid biosynthetic process"/>
    <property type="evidence" value="ECO:0007669"/>
    <property type="project" value="UniProtKB-KW"/>
</dbReference>
<dbReference type="STRING" id="582851.GCA_900162665_00066"/>
<dbReference type="InterPro" id="IPR050187">
    <property type="entry name" value="Lipid_Phosphate_FormReg"/>
</dbReference>
<dbReference type="GO" id="GO:0005524">
    <property type="term" value="F:ATP binding"/>
    <property type="evidence" value="ECO:0007669"/>
    <property type="project" value="UniProtKB-KW"/>
</dbReference>
<dbReference type="AlphaFoldDB" id="A0A511ZKI0"/>